<dbReference type="STRING" id="1033731.SAMN05444145_101416"/>
<evidence type="ECO:0000313" key="4">
    <source>
        <dbReference type="EMBL" id="SEA05544.1"/>
    </source>
</evidence>
<dbReference type="EMBL" id="FNRI01000001">
    <property type="protein sequence ID" value="SEA05544.1"/>
    <property type="molecule type" value="Genomic_DNA"/>
</dbReference>
<gene>
    <name evidence="4" type="ORF">SAMN05444145_101416</name>
</gene>
<dbReference type="RefSeq" id="WP_010259829.1">
    <property type="nucleotide sequence ID" value="NZ_CAEG01000003.1"/>
</dbReference>
<reference evidence="4 5" key="1">
    <citation type="submission" date="2016-10" db="EMBL/GenBank/DDBJ databases">
        <authorList>
            <person name="de Groot N.N."/>
        </authorList>
    </citation>
    <scope>NUCLEOTIDE SEQUENCE [LARGE SCALE GENOMIC DNA]</scope>
    <source>
        <strain evidence="4 5">DSM 25383</strain>
    </source>
</reference>
<protein>
    <submittedName>
        <fullName evidence="4">Major fimbrial subunit protein type IV, Fimbrillin, C-terminal</fullName>
    </submittedName>
</protein>
<feature type="compositionally biased region" description="Polar residues" evidence="1">
    <location>
        <begin position="56"/>
        <end position="71"/>
    </location>
</feature>
<dbReference type="InterPro" id="IPR047786">
    <property type="entry name" value="Mfa1_fim"/>
</dbReference>
<dbReference type="Gene3D" id="2.60.40.3690">
    <property type="match status" value="2"/>
</dbReference>
<evidence type="ECO:0000259" key="3">
    <source>
        <dbReference type="Pfam" id="PF15495"/>
    </source>
</evidence>
<accession>A0A1H3Y3X5</accession>
<dbReference type="NCBIfam" id="NF038041">
    <property type="entry name" value="fim_Mfa1_fam"/>
    <property type="match status" value="1"/>
</dbReference>
<feature type="signal peptide" evidence="2">
    <location>
        <begin position="1"/>
        <end position="19"/>
    </location>
</feature>
<dbReference type="AlphaFoldDB" id="A0A1H3Y3X5"/>
<dbReference type="InterPro" id="IPR029140">
    <property type="entry name" value="Mfa1_C"/>
</dbReference>
<keyword evidence="2" id="KW-0732">Signal</keyword>
<sequence length="659" mass="72342">MKLLNNFLAALFAVGMAMGCSNDDVVDTVGGGSEVNPGDKVYVSVSVSLPTAGKGTRSTTVDPEDGSSASDGKTEIGKDHENTVNRMLIVLARPSDNGYITSGTVDTGLEMSQTSVRATSKLSKTALAAYYNNNPLSDQRVNVFVICNYTDDLLTSFRTSDDSQSGFALGDTSWIDKVCEVSETDKETDNKNTSIWAPGAMLMTNATIATKMLPRTLKEWDDYSSASKPLDFSINSSTSSGDRLENNGPVRVERSVARFDFRDGSELGGNKYHVVAAKLTDDATNPVDIVDIELNRMALVNMSNKFYYFRRVTDAGSIEGGVCRPEIPWGTTPGNYVVDVDYATKAPGLSAYNFPLFRVGTESGDGVIDPVAREQWYTSSIAEVLGTDKEDDNYTGDGSTSYKIWRYVTENTVNETKRMTAGLSTGVVFKGRMVPTDAARNSTDEQIAALAKVLDYDMSDASLELGHNTNTDPILYTFGGNLYLRWPNVAKAALKAATLEDGTIVTTNSFYEAVFGKGAHEGEGQDVDSPNYLWHEWNDKEKTDDALQLFKKAATKNGITLYQSSEDDGDWGYYCYYFYWNRHDNNDNAGVMGDMEFAVVRNNVYKLAVTKINRLGHPRLSENDPDPVDPKDPDETGDVYISVSVEVLPWVVRVNEIEF</sequence>
<dbReference type="PROSITE" id="PS51257">
    <property type="entry name" value="PROKAR_LIPOPROTEIN"/>
    <property type="match status" value="1"/>
</dbReference>
<keyword evidence="5" id="KW-1185">Reference proteome</keyword>
<dbReference type="Proteomes" id="UP000183253">
    <property type="component" value="Unassembled WGS sequence"/>
</dbReference>
<name>A0A1H3Y3X5_9BACT</name>
<feature type="domain" description="Minor fimbrium subunit Mfa1 C-terminal" evidence="3">
    <location>
        <begin position="575"/>
        <end position="655"/>
    </location>
</feature>
<organism evidence="4 5">
    <name type="scientific">Alistipes timonensis JC136</name>
    <dbReference type="NCBI Taxonomy" id="1033731"/>
    <lineage>
        <taxon>Bacteria</taxon>
        <taxon>Pseudomonadati</taxon>
        <taxon>Bacteroidota</taxon>
        <taxon>Bacteroidia</taxon>
        <taxon>Bacteroidales</taxon>
        <taxon>Rikenellaceae</taxon>
        <taxon>Alistipes</taxon>
    </lineage>
</organism>
<evidence type="ECO:0000313" key="5">
    <source>
        <dbReference type="Proteomes" id="UP000183253"/>
    </source>
</evidence>
<evidence type="ECO:0000256" key="1">
    <source>
        <dbReference type="SAM" id="MobiDB-lite"/>
    </source>
</evidence>
<feature type="chain" id="PRO_5010347098" evidence="2">
    <location>
        <begin position="20"/>
        <end position="659"/>
    </location>
</feature>
<feature type="region of interest" description="Disordered" evidence="1">
    <location>
        <begin position="52"/>
        <end position="77"/>
    </location>
</feature>
<proteinExistence type="predicted"/>
<evidence type="ECO:0000256" key="2">
    <source>
        <dbReference type="SAM" id="SignalP"/>
    </source>
</evidence>
<dbReference type="GO" id="GO:0009418">
    <property type="term" value="C:pilus shaft"/>
    <property type="evidence" value="ECO:0007669"/>
    <property type="project" value="InterPro"/>
</dbReference>
<dbReference type="Pfam" id="PF15495">
    <property type="entry name" value="Fimbrillin_C"/>
    <property type="match status" value="1"/>
</dbReference>